<dbReference type="Proteomes" id="UP000471152">
    <property type="component" value="Unassembled WGS sequence"/>
</dbReference>
<accession>A0A6P0HA59</accession>
<evidence type="ECO:0000313" key="6">
    <source>
        <dbReference type="Proteomes" id="UP000471152"/>
    </source>
</evidence>
<dbReference type="InterPro" id="IPR009061">
    <property type="entry name" value="DNA-bd_dom_put_sf"/>
</dbReference>
<feature type="region of interest" description="Disordered" evidence="1">
    <location>
        <begin position="72"/>
        <end position="93"/>
    </location>
</feature>
<evidence type="ECO:0000313" key="3">
    <source>
        <dbReference type="EMBL" id="NEK94146.1"/>
    </source>
</evidence>
<dbReference type="Pfam" id="PF12728">
    <property type="entry name" value="HTH_17"/>
    <property type="match status" value="1"/>
</dbReference>
<reference evidence="3 5" key="1">
    <citation type="submission" date="2020-01" db="EMBL/GenBank/DDBJ databases">
        <title>the WGS Modestobacter muralis CPCC 204518.</title>
        <authorList>
            <person name="Jiang Z."/>
        </authorList>
    </citation>
    <scope>NUCLEOTIDE SEQUENCE [LARGE SCALE GENOMIC DNA]</scope>
    <source>
        <strain evidence="3 5">DSM 100205</strain>
    </source>
</reference>
<dbReference type="Proteomes" id="UP000468828">
    <property type="component" value="Unassembled WGS sequence"/>
</dbReference>
<proteinExistence type="predicted"/>
<evidence type="ECO:0000256" key="1">
    <source>
        <dbReference type="SAM" id="MobiDB-lite"/>
    </source>
</evidence>
<dbReference type="AlphaFoldDB" id="A0A6P0HA59"/>
<protein>
    <submittedName>
        <fullName evidence="4">Helix-turn-helix domain-containing protein</fullName>
    </submittedName>
</protein>
<dbReference type="EMBL" id="JAAGWH010000016">
    <property type="protein sequence ID" value="NEK94146.1"/>
    <property type="molecule type" value="Genomic_DNA"/>
</dbReference>
<comment type="caution">
    <text evidence="4">The sequence shown here is derived from an EMBL/GenBank/DDBJ whole genome shotgun (WGS) entry which is preliminary data.</text>
</comment>
<name>A0A6P0HA59_9ACTN</name>
<dbReference type="SUPFAM" id="SSF46955">
    <property type="entry name" value="Putative DNA-binding domain"/>
    <property type="match status" value="1"/>
</dbReference>
<keyword evidence="5" id="KW-1185">Reference proteome</keyword>
<evidence type="ECO:0000313" key="4">
    <source>
        <dbReference type="EMBL" id="NEN50914.1"/>
    </source>
</evidence>
<reference evidence="4 6" key="2">
    <citation type="submission" date="2020-02" db="EMBL/GenBank/DDBJ databases">
        <title>The WGS of Modestobacter muralis DSM 100205.</title>
        <authorList>
            <person name="Jiang Z."/>
        </authorList>
    </citation>
    <scope>NUCLEOTIDE SEQUENCE [LARGE SCALE GENOMIC DNA]</scope>
    <source>
        <strain evidence="4 6">DSM 100205</strain>
    </source>
</reference>
<evidence type="ECO:0000259" key="2">
    <source>
        <dbReference type="Pfam" id="PF12728"/>
    </source>
</evidence>
<sequence length="93" mass="10382">MTNSSSTSAPQPDRLLTTEDVALILVMSPGTLRNWRTAGRGPRALKVGAQVRYRRADVDAWIAAQTEADPVDQRRQRAAEIGSRPMPRKRVQR</sequence>
<feature type="domain" description="Helix-turn-helix" evidence="2">
    <location>
        <begin position="15"/>
        <end position="65"/>
    </location>
</feature>
<dbReference type="InterPro" id="IPR041657">
    <property type="entry name" value="HTH_17"/>
</dbReference>
<gene>
    <name evidence="4" type="ORF">G3R41_08155</name>
    <name evidence="3" type="ORF">GCU67_08150</name>
</gene>
<dbReference type="EMBL" id="JAAGWB010000016">
    <property type="protein sequence ID" value="NEN50914.1"/>
    <property type="molecule type" value="Genomic_DNA"/>
</dbReference>
<dbReference type="RefSeq" id="WP_163610608.1">
    <property type="nucleotide sequence ID" value="NZ_JAAGWB010000016.1"/>
</dbReference>
<organism evidence="4 6">
    <name type="scientific">Modestobacter muralis</name>
    <dbReference type="NCBI Taxonomy" id="1608614"/>
    <lineage>
        <taxon>Bacteria</taxon>
        <taxon>Bacillati</taxon>
        <taxon>Actinomycetota</taxon>
        <taxon>Actinomycetes</taxon>
        <taxon>Geodermatophilales</taxon>
        <taxon>Geodermatophilaceae</taxon>
        <taxon>Modestobacter</taxon>
    </lineage>
</organism>
<evidence type="ECO:0000313" key="5">
    <source>
        <dbReference type="Proteomes" id="UP000468828"/>
    </source>
</evidence>